<comment type="caution">
    <text evidence="1">The sequence shown here is derived from an EMBL/GenBank/DDBJ whole genome shotgun (WGS) entry which is preliminary data.</text>
</comment>
<gene>
    <name evidence="1" type="ORF">LCGC14_2976430</name>
</gene>
<organism evidence="1">
    <name type="scientific">marine sediment metagenome</name>
    <dbReference type="NCBI Taxonomy" id="412755"/>
    <lineage>
        <taxon>unclassified sequences</taxon>
        <taxon>metagenomes</taxon>
        <taxon>ecological metagenomes</taxon>
    </lineage>
</organism>
<protein>
    <submittedName>
        <fullName evidence="1">Uncharacterized protein</fullName>
    </submittedName>
</protein>
<dbReference type="EMBL" id="LAZR01060665">
    <property type="protein sequence ID" value="KKK65210.1"/>
    <property type="molecule type" value="Genomic_DNA"/>
</dbReference>
<accession>A0A0F8XVA4</accession>
<proteinExistence type="predicted"/>
<evidence type="ECO:0000313" key="1">
    <source>
        <dbReference type="EMBL" id="KKK65210.1"/>
    </source>
</evidence>
<sequence length="78" mass="9161">MHEFCRTIEGIGIIYQKRSTFFKFTAGDPKALEDKELSYLVCGSLPLKYYNRKKQETLKKDPDSWLEIDNEDIEVVDI</sequence>
<reference evidence="1" key="1">
    <citation type="journal article" date="2015" name="Nature">
        <title>Complex archaea that bridge the gap between prokaryotes and eukaryotes.</title>
        <authorList>
            <person name="Spang A."/>
            <person name="Saw J.H."/>
            <person name="Jorgensen S.L."/>
            <person name="Zaremba-Niedzwiedzka K."/>
            <person name="Martijn J."/>
            <person name="Lind A.E."/>
            <person name="van Eijk R."/>
            <person name="Schleper C."/>
            <person name="Guy L."/>
            <person name="Ettema T.J."/>
        </authorList>
    </citation>
    <scope>NUCLEOTIDE SEQUENCE</scope>
</reference>
<name>A0A0F8XVA4_9ZZZZ</name>
<dbReference type="AlphaFoldDB" id="A0A0F8XVA4"/>